<organism evidence="3 4">
    <name type="scientific">Legionella sainthelensi</name>
    <dbReference type="NCBI Taxonomy" id="28087"/>
    <lineage>
        <taxon>Bacteria</taxon>
        <taxon>Pseudomonadati</taxon>
        <taxon>Pseudomonadota</taxon>
        <taxon>Gammaproteobacteria</taxon>
        <taxon>Legionellales</taxon>
        <taxon>Legionellaceae</taxon>
        <taxon>Legionella</taxon>
    </lineage>
</organism>
<evidence type="ECO:0000313" key="4">
    <source>
        <dbReference type="Proteomes" id="UP000234343"/>
    </source>
</evidence>
<dbReference type="Pfam" id="PF18932">
    <property type="entry name" value="DUF5681"/>
    <property type="match status" value="1"/>
</dbReference>
<sequence length="147" mass="16315">MAGFQKGKSGNPAGKPKGARNKRPILAKLFEPHAEALIAKTIELALSGDTASLRLCIERLVPKVTDKPATVVMPDLSSTETEKIIPELLRSLAGQELNVSELKSLMDLFNRHDSEIEIKNKQNEKLEISTNDPIEAARIYQQIMRVR</sequence>
<proteinExistence type="predicted"/>
<dbReference type="RefSeq" id="WP_101899585.1">
    <property type="nucleotide sequence ID" value="NZ_CP025491.2"/>
</dbReference>
<dbReference type="KEGG" id="lsh:CAB17_07475"/>
<keyword evidence="4" id="KW-1185">Reference proteome</keyword>
<dbReference type="EMBL" id="CP025491">
    <property type="protein sequence ID" value="AUH71924.1"/>
    <property type="molecule type" value="Genomic_DNA"/>
</dbReference>
<evidence type="ECO:0000259" key="2">
    <source>
        <dbReference type="Pfam" id="PF18932"/>
    </source>
</evidence>
<dbReference type="Proteomes" id="UP000234343">
    <property type="component" value="Chromosome"/>
</dbReference>
<evidence type="ECO:0000256" key="1">
    <source>
        <dbReference type="SAM" id="MobiDB-lite"/>
    </source>
</evidence>
<dbReference type="InterPro" id="IPR043736">
    <property type="entry name" value="DUF5681"/>
</dbReference>
<protein>
    <recommendedName>
        <fullName evidence="2">DUF5681 domain-containing protein</fullName>
    </recommendedName>
</protein>
<feature type="domain" description="DUF5681" evidence="2">
    <location>
        <begin position="4"/>
        <end position="62"/>
    </location>
</feature>
<evidence type="ECO:0000313" key="3">
    <source>
        <dbReference type="EMBL" id="AUH71924.1"/>
    </source>
</evidence>
<dbReference type="AlphaFoldDB" id="A0A2H5FK59"/>
<feature type="region of interest" description="Disordered" evidence="1">
    <location>
        <begin position="1"/>
        <end position="21"/>
    </location>
</feature>
<gene>
    <name evidence="3" type="ORF">CAB17_07475</name>
</gene>
<accession>A0A2H5FK59</accession>
<reference evidence="3 4" key="1">
    <citation type="submission" date="2017-12" db="EMBL/GenBank/DDBJ databases">
        <title>Legionella sainthelensi LA01-117, whole genome sequence of a clinical isolate from New Zealand.</title>
        <authorList>
            <person name="Cree S.L."/>
            <person name="Slow S."/>
            <person name="Kennedy M.A."/>
            <person name="Murdoch D.R."/>
            <person name="Biggs P.J."/>
            <person name="Anderson T."/>
        </authorList>
    </citation>
    <scope>NUCLEOTIDE SEQUENCE [LARGE SCALE GENOMIC DNA]</scope>
    <source>
        <strain evidence="3 4">LA01-117</strain>
    </source>
</reference>
<name>A0A2H5FK59_9GAMM</name>